<keyword evidence="2" id="KW-0378">Hydrolase</keyword>
<gene>
    <name evidence="7" type="primary">ftsI</name>
    <name evidence="7" type="ordered locus">CT0040</name>
</gene>
<protein>
    <submittedName>
        <fullName evidence="7">Penicillin-binding protein 3</fullName>
    </submittedName>
</protein>
<dbReference type="PROSITE" id="PS51178">
    <property type="entry name" value="PASTA"/>
    <property type="match status" value="1"/>
</dbReference>
<dbReference type="InterPro" id="IPR005311">
    <property type="entry name" value="PBP_dimer"/>
</dbReference>
<keyword evidence="2" id="KW-0645">Protease</keyword>
<keyword evidence="3 5" id="KW-0472">Membrane</keyword>
<accession>Q8KGC8</accession>
<keyword evidence="2" id="KW-0121">Carboxypeptidase</keyword>
<dbReference type="Proteomes" id="UP000001007">
    <property type="component" value="Chromosome"/>
</dbReference>
<dbReference type="PANTHER" id="PTHR30627:SF1">
    <property type="entry name" value="PEPTIDOGLYCAN D,D-TRANSPEPTIDASE FTSI"/>
    <property type="match status" value="1"/>
</dbReference>
<name>Q8KGC8_CHLTE</name>
<evidence type="ECO:0000256" key="4">
    <source>
        <dbReference type="SAM" id="MobiDB-lite"/>
    </source>
</evidence>
<evidence type="ECO:0000256" key="3">
    <source>
        <dbReference type="ARBA" id="ARBA00023136"/>
    </source>
</evidence>
<dbReference type="EMBL" id="AE006470">
    <property type="protein sequence ID" value="AAM71288.1"/>
    <property type="molecule type" value="Genomic_DNA"/>
</dbReference>
<dbReference type="STRING" id="194439.CT0040"/>
<evidence type="ECO:0000256" key="1">
    <source>
        <dbReference type="ARBA" id="ARBA00004370"/>
    </source>
</evidence>
<evidence type="ECO:0000259" key="6">
    <source>
        <dbReference type="PROSITE" id="PS51178"/>
    </source>
</evidence>
<dbReference type="Gene3D" id="3.30.450.330">
    <property type="match status" value="1"/>
</dbReference>
<dbReference type="GO" id="GO:0071555">
    <property type="term" value="P:cell wall organization"/>
    <property type="evidence" value="ECO:0007669"/>
    <property type="project" value="TreeGrafter"/>
</dbReference>
<dbReference type="AlphaFoldDB" id="Q8KGC8"/>
<dbReference type="SUPFAM" id="SSF56601">
    <property type="entry name" value="beta-lactamase/transpeptidase-like"/>
    <property type="match status" value="1"/>
</dbReference>
<comment type="subcellular location">
    <subcellularLocation>
        <location evidence="1">Membrane</location>
    </subcellularLocation>
</comment>
<dbReference type="Gene3D" id="3.40.710.10">
    <property type="entry name" value="DD-peptidase/beta-lactamase superfamily"/>
    <property type="match status" value="1"/>
</dbReference>
<dbReference type="OrthoDB" id="9804124at2"/>
<dbReference type="GO" id="GO:0008658">
    <property type="term" value="F:penicillin binding"/>
    <property type="evidence" value="ECO:0007669"/>
    <property type="project" value="InterPro"/>
</dbReference>
<dbReference type="KEGG" id="cte:CT0040"/>
<feature type="region of interest" description="Disordered" evidence="4">
    <location>
        <begin position="614"/>
        <end position="636"/>
    </location>
</feature>
<dbReference type="Pfam" id="PF00905">
    <property type="entry name" value="Transpeptidase"/>
    <property type="match status" value="1"/>
</dbReference>
<dbReference type="SUPFAM" id="SSF56519">
    <property type="entry name" value="Penicillin binding protein dimerisation domain"/>
    <property type="match status" value="1"/>
</dbReference>
<dbReference type="EnsemblBacteria" id="AAM71288">
    <property type="protein sequence ID" value="AAM71288"/>
    <property type="gene ID" value="CT0040"/>
</dbReference>
<dbReference type="eggNOG" id="COG0768">
    <property type="taxonomic scope" value="Bacteria"/>
</dbReference>
<dbReference type="PATRIC" id="fig|194439.7.peg.39"/>
<organism evidence="7 8">
    <name type="scientific">Chlorobaculum tepidum (strain ATCC 49652 / DSM 12025 / NBRC 103806 / TLS)</name>
    <name type="common">Chlorobium tepidum</name>
    <dbReference type="NCBI Taxonomy" id="194439"/>
    <lineage>
        <taxon>Bacteria</taxon>
        <taxon>Pseudomonadati</taxon>
        <taxon>Chlorobiota</taxon>
        <taxon>Chlorobiia</taxon>
        <taxon>Chlorobiales</taxon>
        <taxon>Chlorobiaceae</taxon>
        <taxon>Chlorobaculum</taxon>
    </lineage>
</organism>
<feature type="transmembrane region" description="Helical" evidence="5">
    <location>
        <begin position="21"/>
        <end position="42"/>
    </location>
</feature>
<dbReference type="Pfam" id="PF03717">
    <property type="entry name" value="PBP_dimer"/>
    <property type="match status" value="1"/>
</dbReference>
<dbReference type="InterPro" id="IPR012338">
    <property type="entry name" value="Beta-lactam/transpept-like"/>
</dbReference>
<dbReference type="GO" id="GO:0004180">
    <property type="term" value="F:carboxypeptidase activity"/>
    <property type="evidence" value="ECO:0007669"/>
    <property type="project" value="UniProtKB-KW"/>
</dbReference>
<evidence type="ECO:0000313" key="8">
    <source>
        <dbReference type="Proteomes" id="UP000001007"/>
    </source>
</evidence>
<keyword evidence="8" id="KW-1185">Reference proteome</keyword>
<evidence type="ECO:0000256" key="5">
    <source>
        <dbReference type="SAM" id="Phobius"/>
    </source>
</evidence>
<feature type="domain" description="PASTA" evidence="6">
    <location>
        <begin position="585"/>
        <end position="646"/>
    </location>
</feature>
<keyword evidence="5" id="KW-1133">Transmembrane helix</keyword>
<dbReference type="InterPro" id="IPR036138">
    <property type="entry name" value="PBP_dimer_sf"/>
</dbReference>
<sequence>MNQARTTPENHRGTSDHEFSLRLGIMVALMLLFCLAIVSKLLGIQVFDVKKYRAKASRQYETIVTEKARRGRILDRYGRPLAESVESISFYADPEQVNDAGATAKLFANTFGKSRDYYLDLLRKNKRFVWLERNVPVSQAAKLMSLKIKGVGFRREQHRYYLNVAAQLIGLTDRDNKGISGLEKSFESQLSGRDGVRIFQRSATGERYPAPDADQVQPLAGNDVTLTIDADVQGILEEEIAQAVKEFKASGAMGIIMDVRTGEIIAMANYPTFDLNRRSGLTADQMRNRAVTDMFEPGSTFKIVMASAATEALGWRAETPVDGHGGSITIYGKQVRDHEPFGAMNFQKAITESSNVVAASTAMRVGATTFYRYAHALGFGQKTGVGLIGESGGFLKPVSRWGKMTLPWMGYGYQVMATPLQVLQAYATLANDGVRMRPFIIKRVSGPDGKTIEETRPLKVVQALKPETAHYMAREYFRAVVEKGTGMSAKIEGIPVAGKTGTAQKLHNGSYQGWRYYVASFVGFFPYDNPQYAAIIVVDEPQTAYYASAVAAPVFSRVCGRAVACSLEMQKRLSMKSPEKELLDRVSTVVVPELKGLRESEAAKLLEWNGLKLEPSGSSGGSVTSQSIAPGTKVQKETTVRVRLAKRVQNK</sequence>
<evidence type="ECO:0000256" key="2">
    <source>
        <dbReference type="ARBA" id="ARBA00022645"/>
    </source>
</evidence>
<dbReference type="InterPro" id="IPR005543">
    <property type="entry name" value="PASTA_dom"/>
</dbReference>
<keyword evidence="5" id="KW-0812">Transmembrane</keyword>
<dbReference type="InterPro" id="IPR050515">
    <property type="entry name" value="Beta-lactam/transpept"/>
</dbReference>
<dbReference type="RefSeq" id="WP_010931734.1">
    <property type="nucleotide sequence ID" value="NC_002932.3"/>
</dbReference>
<dbReference type="Gene3D" id="3.90.1310.10">
    <property type="entry name" value="Penicillin-binding protein 2a (Domain 2)"/>
    <property type="match status" value="1"/>
</dbReference>
<dbReference type="Pfam" id="PF03793">
    <property type="entry name" value="PASTA"/>
    <property type="match status" value="1"/>
</dbReference>
<proteinExistence type="predicted"/>
<dbReference type="HOGENOM" id="CLU_009289_6_2_10"/>
<dbReference type="GO" id="GO:0005886">
    <property type="term" value="C:plasma membrane"/>
    <property type="evidence" value="ECO:0007669"/>
    <property type="project" value="TreeGrafter"/>
</dbReference>
<dbReference type="SMART" id="SM00740">
    <property type="entry name" value="PASTA"/>
    <property type="match status" value="1"/>
</dbReference>
<dbReference type="SUPFAM" id="SSF54184">
    <property type="entry name" value="Penicillin-binding protein 2x (pbp-2x), c-terminal domain"/>
    <property type="match status" value="1"/>
</dbReference>
<dbReference type="PANTHER" id="PTHR30627">
    <property type="entry name" value="PEPTIDOGLYCAN D,D-TRANSPEPTIDASE"/>
    <property type="match status" value="1"/>
</dbReference>
<evidence type="ECO:0000313" key="7">
    <source>
        <dbReference type="EMBL" id="AAM71288.1"/>
    </source>
</evidence>
<reference evidence="7 8" key="1">
    <citation type="journal article" date="2002" name="Proc. Natl. Acad. Sci. U.S.A.">
        <title>The complete genome sequence of Chlorobium tepidum TLS, a photosynthetic, anaerobic, green-sulfur bacterium.</title>
        <authorList>
            <person name="Eisen J.A."/>
            <person name="Nelson K.E."/>
            <person name="Paulsen I.T."/>
            <person name="Heidelberg J.F."/>
            <person name="Wu M."/>
            <person name="Dodson R.J."/>
            <person name="Deboy R."/>
            <person name="Gwinn M.L."/>
            <person name="Nelson W.C."/>
            <person name="Haft D.H."/>
            <person name="Hickey E.K."/>
            <person name="Peterson J.D."/>
            <person name="Durkin A.S."/>
            <person name="Kolonay J.L."/>
            <person name="Yang F."/>
            <person name="Holt I."/>
            <person name="Umayam L.A."/>
            <person name="Mason T."/>
            <person name="Brenner M."/>
            <person name="Shea T.P."/>
            <person name="Parksey D."/>
            <person name="Nierman W.C."/>
            <person name="Feldblyum T.V."/>
            <person name="Hansen C.L."/>
            <person name="Craven M.B."/>
            <person name="Radune D."/>
            <person name="Vamathevan J."/>
            <person name="Khouri H."/>
            <person name="White O."/>
            <person name="Gruber T.M."/>
            <person name="Ketchum K.A."/>
            <person name="Venter J.C."/>
            <person name="Tettelin H."/>
            <person name="Bryant D.A."/>
            <person name="Fraser C.M."/>
        </authorList>
    </citation>
    <scope>NUCLEOTIDE SEQUENCE [LARGE SCALE GENOMIC DNA]</scope>
    <source>
        <strain evidence="8">ATCC 49652 / DSM 12025 / NBRC 103806 / TLS</strain>
    </source>
</reference>
<dbReference type="Gene3D" id="3.30.10.20">
    <property type="match status" value="1"/>
</dbReference>
<dbReference type="InterPro" id="IPR001460">
    <property type="entry name" value="PCN-bd_Tpept"/>
</dbReference>